<dbReference type="Proteomes" id="UP000092730">
    <property type="component" value="Chromosome 1"/>
</dbReference>
<dbReference type="KEGG" id="kbi:30207880"/>
<reference evidence="2" key="4">
    <citation type="submission" date="2024-02" db="EMBL/GenBank/DDBJ databases">
        <title>Comparative genomics of Cryptococcus and Kwoniella reveals pathogenesis evolution and contrasting modes of karyotype evolution via chromosome fusion or intercentromeric recombination.</title>
        <authorList>
            <person name="Coelho M.A."/>
            <person name="David-Palma M."/>
            <person name="Shea T."/>
            <person name="Bowers K."/>
            <person name="McGinley-Smith S."/>
            <person name="Mohammad A.W."/>
            <person name="Gnirke A."/>
            <person name="Yurkov A.M."/>
            <person name="Nowrousian M."/>
            <person name="Sun S."/>
            <person name="Cuomo C.A."/>
            <person name="Heitman J."/>
        </authorList>
    </citation>
    <scope>NUCLEOTIDE SEQUENCE</scope>
    <source>
        <strain evidence="2">CBS 10118</strain>
    </source>
</reference>
<dbReference type="EMBL" id="CP144541">
    <property type="protein sequence ID" value="WVW78156.1"/>
    <property type="molecule type" value="Genomic_DNA"/>
</dbReference>
<evidence type="ECO:0000313" key="1">
    <source>
        <dbReference type="EMBL" id="OCF25808.1"/>
    </source>
</evidence>
<keyword evidence="3" id="KW-1185">Reference proteome</keyword>
<evidence type="ECO:0000313" key="2">
    <source>
        <dbReference type="EMBL" id="WVW78156.1"/>
    </source>
</evidence>
<proteinExistence type="predicted"/>
<dbReference type="OrthoDB" id="2563656at2759"/>
<dbReference type="EMBL" id="KI894020">
    <property type="protein sequence ID" value="OCF25808.1"/>
    <property type="molecule type" value="Genomic_DNA"/>
</dbReference>
<dbReference type="GeneID" id="30207880"/>
<sequence>MRCMTHFSPFLYSKLEISKNNVEKVFYGLDYTVEDEEEWSKLDENLDRSYQQALSSHYRKLHLLNKVKTLLITDFRSAETIARSLHPSYPEYIEDDLERYEEAISFGSHNLSDKPLPLPQCVSLILKNVENISLGYGFLSSEEFYPHCAHDGDPLAHPVITVLSRGLNCTKDVCYDYRAASKYHEGDEGFRTSLSQLVGEWKFTTSNWHHMSTMNQFPCTHSRPNVRLFLESEPGPTLKSKTKNKNKNKIRAQSRIETANSDDIARVQRMFSVFLAGLIDSNYWCCAHSRKDEKTTIELICPSTVDGRLELPNKDEASKLALEVYEGTFWAQTSGEDSFGECMEAAKERWKERKECGWYERYLRVVSWEDAEVCLCCEGK</sequence>
<reference evidence="2" key="2">
    <citation type="submission" date="2013-07" db="EMBL/GenBank/DDBJ databases">
        <authorList>
            <consortium name="The Broad Institute Genome Sequencing Platform"/>
            <person name="Cuomo C."/>
            <person name="Litvintseva A."/>
            <person name="Chen Y."/>
            <person name="Heitman J."/>
            <person name="Sun S."/>
            <person name="Springer D."/>
            <person name="Dromer F."/>
            <person name="Young S.K."/>
            <person name="Zeng Q."/>
            <person name="Gargeya S."/>
            <person name="Fitzgerald M."/>
            <person name="Abouelleil A."/>
            <person name="Alvarado L."/>
            <person name="Berlin A.M."/>
            <person name="Chapman S.B."/>
            <person name="Dewar J."/>
            <person name="Goldberg J."/>
            <person name="Griggs A."/>
            <person name="Gujja S."/>
            <person name="Hansen M."/>
            <person name="Howarth C."/>
            <person name="Imamovic A."/>
            <person name="Larimer J."/>
            <person name="McCowan C."/>
            <person name="Murphy C."/>
            <person name="Pearson M."/>
            <person name="Priest M."/>
            <person name="Roberts A."/>
            <person name="Saif S."/>
            <person name="Shea T."/>
            <person name="Sykes S."/>
            <person name="Wortman J."/>
            <person name="Nusbaum C."/>
            <person name="Birren B."/>
        </authorList>
    </citation>
    <scope>NUCLEOTIDE SEQUENCE</scope>
    <source>
        <strain evidence="2">CBS 10118</strain>
    </source>
</reference>
<name>A0A1B9G493_9TREE</name>
<reference evidence="1" key="3">
    <citation type="submission" date="2014-01" db="EMBL/GenBank/DDBJ databases">
        <title>Evolution of pathogenesis and genome organization in the Tremellales.</title>
        <authorList>
            <person name="Cuomo C."/>
            <person name="Litvintseva A."/>
            <person name="Heitman J."/>
            <person name="Chen Y."/>
            <person name="Sun S."/>
            <person name="Springer D."/>
            <person name="Dromer F."/>
            <person name="Young S."/>
            <person name="Zeng Q."/>
            <person name="Chapman S."/>
            <person name="Gujja S."/>
            <person name="Saif S."/>
            <person name="Birren B."/>
        </authorList>
    </citation>
    <scope>NUCLEOTIDE SEQUENCE</scope>
    <source>
        <strain evidence="1">CBS 10118</strain>
    </source>
</reference>
<protein>
    <submittedName>
        <fullName evidence="1">Uncharacterized protein</fullName>
    </submittedName>
</protein>
<organism evidence="1">
    <name type="scientific">Kwoniella bestiolae CBS 10118</name>
    <dbReference type="NCBI Taxonomy" id="1296100"/>
    <lineage>
        <taxon>Eukaryota</taxon>
        <taxon>Fungi</taxon>
        <taxon>Dikarya</taxon>
        <taxon>Basidiomycota</taxon>
        <taxon>Agaricomycotina</taxon>
        <taxon>Tremellomycetes</taxon>
        <taxon>Tremellales</taxon>
        <taxon>Cryptococcaceae</taxon>
        <taxon>Kwoniella</taxon>
    </lineage>
</organism>
<reference evidence="1" key="1">
    <citation type="submission" date="2013-07" db="EMBL/GenBank/DDBJ databases">
        <title>The Genome Sequence of Cryptococcus bestiolae CBS10118.</title>
        <authorList>
            <consortium name="The Broad Institute Genome Sequencing Platform"/>
            <person name="Cuomo C."/>
            <person name="Litvintseva A."/>
            <person name="Chen Y."/>
            <person name="Heitman J."/>
            <person name="Sun S."/>
            <person name="Springer D."/>
            <person name="Dromer F."/>
            <person name="Young S.K."/>
            <person name="Zeng Q."/>
            <person name="Gargeya S."/>
            <person name="Fitzgerald M."/>
            <person name="Abouelleil A."/>
            <person name="Alvarado L."/>
            <person name="Berlin A.M."/>
            <person name="Chapman S.B."/>
            <person name="Dewar J."/>
            <person name="Goldberg J."/>
            <person name="Griggs A."/>
            <person name="Gujja S."/>
            <person name="Hansen M."/>
            <person name="Howarth C."/>
            <person name="Imamovic A."/>
            <person name="Larimer J."/>
            <person name="McCowan C."/>
            <person name="Murphy C."/>
            <person name="Pearson M."/>
            <person name="Priest M."/>
            <person name="Roberts A."/>
            <person name="Saif S."/>
            <person name="Shea T."/>
            <person name="Sykes S."/>
            <person name="Wortman J."/>
            <person name="Nusbaum C."/>
            <person name="Birren B."/>
        </authorList>
    </citation>
    <scope>NUCLEOTIDE SEQUENCE [LARGE SCALE GENOMIC DNA]</scope>
    <source>
        <strain evidence="1">CBS 10118</strain>
    </source>
</reference>
<gene>
    <name evidence="1" type="ORF">I302_03481</name>
    <name evidence="2" type="ORF">I302_100107</name>
</gene>
<dbReference type="RefSeq" id="XP_019046878.1">
    <property type="nucleotide sequence ID" value="XM_019190130.1"/>
</dbReference>
<dbReference type="VEuPathDB" id="FungiDB:I302_03481"/>
<evidence type="ECO:0000313" key="3">
    <source>
        <dbReference type="Proteomes" id="UP000092730"/>
    </source>
</evidence>
<accession>A0A1B9G493</accession>
<dbReference type="AlphaFoldDB" id="A0A1B9G493"/>